<keyword evidence="2" id="KW-0472">Membrane</keyword>
<feature type="transmembrane region" description="Helical" evidence="2">
    <location>
        <begin position="12"/>
        <end position="34"/>
    </location>
</feature>
<protein>
    <submittedName>
        <fullName evidence="3">Uncharacterized protein</fullName>
    </submittedName>
</protein>
<reference evidence="3 4" key="1">
    <citation type="submission" date="2020-02" db="EMBL/GenBank/DDBJ databases">
        <authorList>
            <person name="Zheng R.K."/>
            <person name="Sun C.M."/>
        </authorList>
    </citation>
    <scope>NUCLEOTIDE SEQUENCE [LARGE SCALE GENOMIC DNA]</scope>
    <source>
        <strain evidence="4">rifampicinis</strain>
    </source>
</reference>
<gene>
    <name evidence="3" type="ORF">G4Y79_08580</name>
</gene>
<name>A0A7S8ECI7_9CHLR</name>
<accession>A0A7S8ECI7</accession>
<dbReference type="Proteomes" id="UP000594468">
    <property type="component" value="Chromosome"/>
</dbReference>
<evidence type="ECO:0000313" key="4">
    <source>
        <dbReference type="Proteomes" id="UP000594468"/>
    </source>
</evidence>
<dbReference type="AlphaFoldDB" id="A0A7S8ECI7"/>
<feature type="transmembrane region" description="Helical" evidence="2">
    <location>
        <begin position="114"/>
        <end position="135"/>
    </location>
</feature>
<feature type="region of interest" description="Disordered" evidence="1">
    <location>
        <begin position="184"/>
        <end position="230"/>
    </location>
</feature>
<evidence type="ECO:0000256" key="1">
    <source>
        <dbReference type="SAM" id="MobiDB-lite"/>
    </source>
</evidence>
<dbReference type="RefSeq" id="WP_195172477.1">
    <property type="nucleotide sequence ID" value="NZ_CP062983.1"/>
</dbReference>
<feature type="transmembrane region" description="Helical" evidence="2">
    <location>
        <begin position="41"/>
        <end position="60"/>
    </location>
</feature>
<keyword evidence="2" id="KW-0812">Transmembrane</keyword>
<dbReference type="EMBL" id="CP062983">
    <property type="protein sequence ID" value="QPC84414.1"/>
    <property type="molecule type" value="Genomic_DNA"/>
</dbReference>
<dbReference type="KEGG" id="pmet:G4Y79_08580"/>
<keyword evidence="2" id="KW-1133">Transmembrane helix</keyword>
<evidence type="ECO:0000313" key="3">
    <source>
        <dbReference type="EMBL" id="QPC84414.1"/>
    </source>
</evidence>
<keyword evidence="4" id="KW-1185">Reference proteome</keyword>
<feature type="transmembrane region" description="Helical" evidence="2">
    <location>
        <begin position="80"/>
        <end position="102"/>
    </location>
</feature>
<proteinExistence type="predicted"/>
<feature type="transmembrane region" description="Helical" evidence="2">
    <location>
        <begin position="141"/>
        <end position="160"/>
    </location>
</feature>
<organism evidence="3 4">
    <name type="scientific">Phototrophicus methaneseepsis</name>
    <dbReference type="NCBI Taxonomy" id="2710758"/>
    <lineage>
        <taxon>Bacteria</taxon>
        <taxon>Bacillati</taxon>
        <taxon>Chloroflexota</taxon>
        <taxon>Candidatus Thermofontia</taxon>
        <taxon>Phototrophicales</taxon>
        <taxon>Phototrophicaceae</taxon>
        <taxon>Phototrophicus</taxon>
    </lineage>
</organism>
<sequence>MNSLIELVQAFLLGDGVIFLGLMILFFGLSYWALVALQERTGYVVGWMVGLLFILVYSSLNGFGGAIDPDTAPPMVTLNFFQVALPGVCGLVLGIGSVALLRLSGGGSARLQDFFRIAFFTALSVILIFLMIVSGPGTRRMIGIFSLGFAITAIITIVVFRRLIENPNSSFGSRFGAPYNDPFTGQGVPMPEEDPLADQNAPNSRLESIREGFKTSSNVEGRIKRDRRRF</sequence>
<evidence type="ECO:0000256" key="2">
    <source>
        <dbReference type="SAM" id="Phobius"/>
    </source>
</evidence>